<dbReference type="GO" id="GO:0016989">
    <property type="term" value="F:sigma factor antagonist activity"/>
    <property type="evidence" value="ECO:0007669"/>
    <property type="project" value="TreeGrafter"/>
</dbReference>
<evidence type="ECO:0000259" key="3">
    <source>
        <dbReference type="Pfam" id="PF16344"/>
    </source>
</evidence>
<dbReference type="AlphaFoldDB" id="A0A5B8W6C7"/>
<feature type="domain" description="FecR protein" evidence="2">
    <location>
        <begin position="185"/>
        <end position="280"/>
    </location>
</feature>
<gene>
    <name evidence="4" type="ORF">FSB76_26105</name>
</gene>
<dbReference type="Proteomes" id="UP000321362">
    <property type="component" value="Chromosome"/>
</dbReference>
<keyword evidence="5" id="KW-1185">Reference proteome</keyword>
<accession>A0A5B8W6C7</accession>
<feature type="transmembrane region" description="Helical" evidence="1">
    <location>
        <begin position="88"/>
        <end position="106"/>
    </location>
</feature>
<dbReference type="FunFam" id="2.60.120.1440:FF:000001">
    <property type="entry name" value="Putative anti-sigma factor"/>
    <property type="match status" value="1"/>
</dbReference>
<keyword evidence="1" id="KW-0812">Transmembrane</keyword>
<dbReference type="InterPro" id="IPR006860">
    <property type="entry name" value="FecR"/>
</dbReference>
<evidence type="ECO:0000313" key="4">
    <source>
        <dbReference type="EMBL" id="QEC79251.1"/>
    </source>
</evidence>
<dbReference type="Gene3D" id="3.55.50.30">
    <property type="match status" value="1"/>
</dbReference>
<dbReference type="Pfam" id="PF16344">
    <property type="entry name" value="FecR_C"/>
    <property type="match status" value="1"/>
</dbReference>
<sequence length="392" mass="43530">MTPKKNYQLLLNKYLLNECTPAEAEELFNHLKKDEAGRLLLKNLQTSFNKEINEPRSINPVISNNVWQKLEANISSEQQPKSYPFKKWISVAAAAIILLTAGLFLYKPKPHNYQLASRKERFKNDIAPGSNKAVLTLANGQTIILNQAKNGLITKQGQTTINKINNGLLSYKAPNAGNAPVQYNTVSTPRGGEYQVILPDGTAVWLNAASSLKFPTVFTGTERDVELTGEAYFEVAKNKAMPFKVMANKVQVEVLGTHFNVNAYDDEDALKTTLLEGSVKLTSNGGQVMLQPGQQGSFNKQAGSFRVIKADVDEAVAWKNGNFMFASEDIQSILRKVSRWYNVDIVYQDNAPKKAIWGTVSKFDNVSEVLKVVELTGVAHFTIDGRRITVMK</sequence>
<dbReference type="RefSeq" id="WP_147058658.1">
    <property type="nucleotide sequence ID" value="NZ_CP042437.1"/>
</dbReference>
<dbReference type="KEGG" id="mgk:FSB76_26105"/>
<evidence type="ECO:0000259" key="2">
    <source>
        <dbReference type="Pfam" id="PF04773"/>
    </source>
</evidence>
<dbReference type="PANTHER" id="PTHR30273">
    <property type="entry name" value="PERIPLASMIC SIGNAL SENSOR AND SIGMA FACTOR ACTIVATOR FECR-RELATED"/>
    <property type="match status" value="1"/>
</dbReference>
<dbReference type="InterPro" id="IPR032508">
    <property type="entry name" value="FecR_C"/>
</dbReference>
<reference evidence="4 5" key="1">
    <citation type="journal article" date="2013" name="J. Microbiol.">
        <title>Mucilaginibacter ginsenosidivorax sp. nov., with ginsenoside converting activity isolated from sediment.</title>
        <authorList>
            <person name="Kim J.K."/>
            <person name="Choi T.E."/>
            <person name="Liu Q.M."/>
            <person name="Park H.Y."/>
            <person name="Yi T.H."/>
            <person name="Yoon M.H."/>
            <person name="Kim S.C."/>
            <person name="Im W.T."/>
        </authorList>
    </citation>
    <scope>NUCLEOTIDE SEQUENCE [LARGE SCALE GENOMIC DNA]</scope>
    <source>
        <strain evidence="4 5">KHI28</strain>
    </source>
</reference>
<keyword evidence="1" id="KW-0472">Membrane</keyword>
<dbReference type="PANTHER" id="PTHR30273:SF2">
    <property type="entry name" value="PROTEIN FECR"/>
    <property type="match status" value="1"/>
</dbReference>
<dbReference type="Pfam" id="PF04773">
    <property type="entry name" value="FecR"/>
    <property type="match status" value="1"/>
</dbReference>
<organism evidence="4 5">
    <name type="scientific">Mucilaginibacter ginsenosidivorax</name>
    <dbReference type="NCBI Taxonomy" id="862126"/>
    <lineage>
        <taxon>Bacteria</taxon>
        <taxon>Pseudomonadati</taxon>
        <taxon>Bacteroidota</taxon>
        <taxon>Sphingobacteriia</taxon>
        <taxon>Sphingobacteriales</taxon>
        <taxon>Sphingobacteriaceae</taxon>
        <taxon>Mucilaginibacter</taxon>
    </lineage>
</organism>
<feature type="domain" description="Protein FecR C-terminal" evidence="3">
    <location>
        <begin position="323"/>
        <end position="390"/>
    </location>
</feature>
<evidence type="ECO:0000256" key="1">
    <source>
        <dbReference type="SAM" id="Phobius"/>
    </source>
</evidence>
<dbReference type="InterPro" id="IPR012373">
    <property type="entry name" value="Ferrdict_sens_TM"/>
</dbReference>
<dbReference type="Gene3D" id="2.60.120.1440">
    <property type="match status" value="1"/>
</dbReference>
<dbReference type="OrthoDB" id="1099963at2"/>
<evidence type="ECO:0000313" key="5">
    <source>
        <dbReference type="Proteomes" id="UP000321362"/>
    </source>
</evidence>
<keyword evidence="1" id="KW-1133">Transmembrane helix</keyword>
<name>A0A5B8W6C7_9SPHI</name>
<protein>
    <submittedName>
        <fullName evidence="4">DUF4974 domain-containing protein</fullName>
    </submittedName>
</protein>
<proteinExistence type="predicted"/>
<dbReference type="EMBL" id="CP042437">
    <property type="protein sequence ID" value="QEC79251.1"/>
    <property type="molecule type" value="Genomic_DNA"/>
</dbReference>